<evidence type="ECO:0000256" key="4">
    <source>
        <dbReference type="ARBA" id="ARBA00022763"/>
    </source>
</evidence>
<keyword evidence="4" id="KW-0227">DNA damage</keyword>
<evidence type="ECO:0000256" key="3">
    <source>
        <dbReference type="ARBA" id="ARBA00022741"/>
    </source>
</evidence>
<dbReference type="PANTHER" id="PTHR12172:SF0">
    <property type="entry name" value="CELL CYCLE CHECKPOINT PROTEIN RAD17"/>
    <property type="match status" value="1"/>
</dbReference>
<dbReference type="InterPro" id="IPR047854">
    <property type="entry name" value="RFC_lid"/>
</dbReference>
<dbReference type="CDD" id="cd18140">
    <property type="entry name" value="HLD_clamp_RFC"/>
    <property type="match status" value="1"/>
</dbReference>
<dbReference type="PANTHER" id="PTHR12172">
    <property type="entry name" value="CELL CYCLE CHECKPOINT PROTEIN RAD17"/>
    <property type="match status" value="1"/>
</dbReference>
<dbReference type="InterPro" id="IPR003593">
    <property type="entry name" value="AAA+_ATPase"/>
</dbReference>
<dbReference type="SMART" id="SM00382">
    <property type="entry name" value="AAA"/>
    <property type="match status" value="1"/>
</dbReference>
<proteinExistence type="inferred from homology"/>
<dbReference type="Gene3D" id="1.10.8.60">
    <property type="match status" value="1"/>
</dbReference>
<comment type="similarity">
    <text evidence="2">Belongs to the rad17/RAD24 family.</text>
</comment>
<dbReference type="InterPro" id="IPR027417">
    <property type="entry name" value="P-loop_NTPase"/>
</dbReference>
<organism evidence="9 10">
    <name type="scientific">Mucor flavus</name>
    <dbReference type="NCBI Taxonomy" id="439312"/>
    <lineage>
        <taxon>Eukaryota</taxon>
        <taxon>Fungi</taxon>
        <taxon>Fungi incertae sedis</taxon>
        <taxon>Mucoromycota</taxon>
        <taxon>Mucoromycotina</taxon>
        <taxon>Mucoromycetes</taxon>
        <taxon>Mucorales</taxon>
        <taxon>Mucorineae</taxon>
        <taxon>Mucoraceae</taxon>
        <taxon>Mucor</taxon>
    </lineage>
</organism>
<accession>A0ABP9YWR2</accession>
<evidence type="ECO:0000313" key="9">
    <source>
        <dbReference type="EMBL" id="GAA5811305.1"/>
    </source>
</evidence>
<name>A0ABP9YWR2_9FUNG</name>
<dbReference type="EMBL" id="BAABUK010000009">
    <property type="protein sequence ID" value="GAA5811305.1"/>
    <property type="molecule type" value="Genomic_DNA"/>
</dbReference>
<dbReference type="SUPFAM" id="SSF52540">
    <property type="entry name" value="P-loop containing nucleoside triphosphate hydrolases"/>
    <property type="match status" value="1"/>
</dbReference>
<evidence type="ECO:0000313" key="10">
    <source>
        <dbReference type="Proteomes" id="UP001473302"/>
    </source>
</evidence>
<evidence type="ECO:0000256" key="1">
    <source>
        <dbReference type="ARBA" id="ARBA00004123"/>
    </source>
</evidence>
<reference evidence="9 10" key="1">
    <citation type="submission" date="2024-04" db="EMBL/GenBank/DDBJ databases">
        <title>genome sequences of Mucor flavus KT1a and Helicostylum pulchrum KT1b strains isolated from the surface of a dry-aged beef.</title>
        <authorList>
            <person name="Toyotome T."/>
            <person name="Hosono M."/>
            <person name="Torimaru M."/>
            <person name="Fukuda K."/>
            <person name="Mikami N."/>
        </authorList>
    </citation>
    <scope>NUCLEOTIDE SEQUENCE [LARGE SCALE GENOMIC DNA]</scope>
    <source>
        <strain evidence="9 10">KT1a</strain>
    </source>
</reference>
<keyword evidence="3" id="KW-0547">Nucleotide-binding</keyword>
<evidence type="ECO:0000256" key="7">
    <source>
        <dbReference type="ARBA" id="ARBA00023306"/>
    </source>
</evidence>
<dbReference type="Proteomes" id="UP001473302">
    <property type="component" value="Unassembled WGS sequence"/>
</dbReference>
<dbReference type="InterPro" id="IPR004582">
    <property type="entry name" value="Checkpoint_prot_Rad17_Rad24"/>
</dbReference>
<keyword evidence="10" id="KW-1185">Reference proteome</keyword>
<evidence type="ECO:0000256" key="6">
    <source>
        <dbReference type="ARBA" id="ARBA00023242"/>
    </source>
</evidence>
<evidence type="ECO:0000256" key="2">
    <source>
        <dbReference type="ARBA" id="ARBA00006168"/>
    </source>
</evidence>
<evidence type="ECO:0000259" key="8">
    <source>
        <dbReference type="SMART" id="SM00382"/>
    </source>
</evidence>
<keyword evidence="6" id="KW-0539">Nucleus</keyword>
<gene>
    <name evidence="9" type="ORF">MFLAVUS_004738</name>
</gene>
<evidence type="ECO:0000256" key="5">
    <source>
        <dbReference type="ARBA" id="ARBA00022840"/>
    </source>
</evidence>
<feature type="domain" description="AAA+ ATPase" evidence="8">
    <location>
        <begin position="60"/>
        <end position="204"/>
    </location>
</feature>
<comment type="caution">
    <text evidence="9">The sequence shown here is derived from an EMBL/GenBank/DDBJ whole genome shotgun (WGS) entry which is preliminary data.</text>
</comment>
<dbReference type="CDD" id="cd00009">
    <property type="entry name" value="AAA"/>
    <property type="match status" value="1"/>
</dbReference>
<keyword evidence="7" id="KW-0131">Cell cycle</keyword>
<dbReference type="Pfam" id="PF03215">
    <property type="entry name" value="Rad17"/>
    <property type="match status" value="1"/>
</dbReference>
<protein>
    <recommendedName>
        <fullName evidence="8">AAA+ ATPase domain-containing protein</fullName>
    </recommendedName>
</protein>
<dbReference type="Gene3D" id="3.40.50.300">
    <property type="entry name" value="P-loop containing nucleotide triphosphate hydrolases"/>
    <property type="match status" value="1"/>
</dbReference>
<keyword evidence="5" id="KW-0067">ATP-binding</keyword>
<sequence>MNASNFVEMKRPRSPSRCTDSSSIWVDKYEPKSVLETGVHKQKIKAVENALEQSAISNGIIKLLILTGPTGCGKSTLARLLCRQHEFEVTEWITPERDWSGQFGHMESFRRFMDKAIGFDTMGSTNASSKKVILMDDIPDLLVDSVKQVYIDILQSCLNSSKKFLIIIVASDAHTVNNDYAVSRKVNLARMIAPDSLKIDPRVEFIEFNPVAKSNMIKILSNIKNQEGMSISHDRLDALVEDSNGDIRSAINALQFFSNANKRKRLSAPTKSTGIIDFDKHTSKLPLFHAVGKVLYAKRNPDKTFESKPDHIINKLPVNNDYFIDYIHQNCIEFFQNIQDCSDALEDLGFADALRSEFDWLDHSASYYRGYISIHGIMKNRLQRTDKALNLTGTMFEKAKHEARKESNEAYENMWLKSVASRNSYYEQQVNKNADKFKKKADDSDDDFDKIFGDGSELIELDF</sequence>
<comment type="subcellular location">
    <subcellularLocation>
        <location evidence="1">Nucleus</location>
    </subcellularLocation>
</comment>